<comment type="pathway">
    <text evidence="9">Porphyrin-containing compound metabolism; protoheme biosynthesis.</text>
</comment>
<keyword evidence="9" id="KW-0350">Heme biosynthesis</keyword>
<keyword evidence="2 9" id="KW-0349">Heme</keyword>
<dbReference type="GO" id="GO:0020037">
    <property type="term" value="F:heme binding"/>
    <property type="evidence" value="ECO:0007669"/>
    <property type="project" value="InterPro"/>
</dbReference>
<evidence type="ECO:0000256" key="1">
    <source>
        <dbReference type="ARBA" id="ARBA00014413"/>
    </source>
</evidence>
<dbReference type="Pfam" id="PF06778">
    <property type="entry name" value="Chlor_dismutase"/>
    <property type="match status" value="1"/>
</dbReference>
<comment type="catalytic activity">
    <reaction evidence="7">
        <text>Fe-coproporphyrin III + 2 H2O2 + 2 H(+) = heme b + 2 CO2 + 4 H2O</text>
        <dbReference type="Rhea" id="RHEA:56516"/>
        <dbReference type="ChEBI" id="CHEBI:15377"/>
        <dbReference type="ChEBI" id="CHEBI:15378"/>
        <dbReference type="ChEBI" id="CHEBI:16240"/>
        <dbReference type="ChEBI" id="CHEBI:16526"/>
        <dbReference type="ChEBI" id="CHEBI:60344"/>
        <dbReference type="ChEBI" id="CHEBI:68438"/>
        <dbReference type="EC" id="1.3.98.5"/>
    </reaction>
    <physiologicalReaction direction="left-to-right" evidence="7">
        <dbReference type="Rhea" id="RHEA:56517"/>
    </physiologicalReaction>
</comment>
<comment type="catalytic activity">
    <reaction evidence="9">
        <text>harderoheme III + H2O2 + H(+) = heme b + CO2 + 2 H2O</text>
        <dbReference type="Rhea" id="RHEA:57944"/>
        <dbReference type="ChEBI" id="CHEBI:15377"/>
        <dbReference type="ChEBI" id="CHEBI:15378"/>
        <dbReference type="ChEBI" id="CHEBI:16240"/>
        <dbReference type="ChEBI" id="CHEBI:16526"/>
        <dbReference type="ChEBI" id="CHEBI:60344"/>
        <dbReference type="ChEBI" id="CHEBI:142463"/>
    </reaction>
</comment>
<comment type="catalytic activity">
    <reaction evidence="9">
        <text>Fe-coproporphyrin III + H2O2 + H(+) = harderoheme III + CO2 + 2 H2O</text>
        <dbReference type="Rhea" id="RHEA:57940"/>
        <dbReference type="ChEBI" id="CHEBI:15377"/>
        <dbReference type="ChEBI" id="CHEBI:15378"/>
        <dbReference type="ChEBI" id="CHEBI:16240"/>
        <dbReference type="ChEBI" id="CHEBI:16526"/>
        <dbReference type="ChEBI" id="CHEBI:68438"/>
        <dbReference type="ChEBI" id="CHEBI:142463"/>
    </reaction>
</comment>
<sequence length="253" mass="28871">MTDSTADHALDSAAAEAVAHAKTAHAGKKAKDLNEVIRYTLWSVFRLRAPLPEDRSGYADEVQELFDQLAAKDVTVRGTYDVSGLRADADLMIWWHAETAEALQEAYNLFRRTRLGRALEPVWSNMALHRPAEFNKSHVPAFLADETPRDFVSVYPFVRSYDWYLLPDEDRRRMLADHGKLARGYPDVRANTVASFSLGDYEWILAFEADELYRIVDLMRHLRASEARMHVREEVPFYTGRRRAVADLVAGLA</sequence>
<evidence type="ECO:0000256" key="5">
    <source>
        <dbReference type="ARBA" id="ARBA00029882"/>
    </source>
</evidence>
<evidence type="ECO:0000256" key="3">
    <source>
        <dbReference type="ARBA" id="ARBA00022723"/>
    </source>
</evidence>
<comment type="cofactor">
    <cofactor evidence="9">
        <name>Fe-coproporphyrin III</name>
        <dbReference type="ChEBI" id="CHEBI:68438"/>
    </cofactor>
    <text evidence="9">Fe-coproporphyrin III acts as both substrate and redox cofactor.</text>
</comment>
<reference evidence="10 11" key="1">
    <citation type="submission" date="2016-11" db="EMBL/GenBank/DDBJ databases">
        <authorList>
            <person name="Jaros S."/>
            <person name="Januszkiewicz K."/>
            <person name="Wedrychowicz H."/>
        </authorList>
    </citation>
    <scope>NUCLEOTIDE SEQUENCE [LARGE SCALE GENOMIC DNA]</scope>
    <source>
        <strain evidence="10 11">CGMCC 4.2025</strain>
    </source>
</reference>
<evidence type="ECO:0000313" key="11">
    <source>
        <dbReference type="Proteomes" id="UP000184111"/>
    </source>
</evidence>
<evidence type="ECO:0000256" key="8">
    <source>
        <dbReference type="ARBA" id="ARBA00050019"/>
    </source>
</evidence>
<evidence type="ECO:0000256" key="2">
    <source>
        <dbReference type="ARBA" id="ARBA00022617"/>
    </source>
</evidence>
<dbReference type="InterPro" id="IPR011008">
    <property type="entry name" value="Dimeric_a/b-barrel"/>
</dbReference>
<dbReference type="EMBL" id="FRBI01000014">
    <property type="protein sequence ID" value="SHM77136.1"/>
    <property type="molecule type" value="Genomic_DNA"/>
</dbReference>
<protein>
    <recommendedName>
        <fullName evidence="1 9">Coproheme decarboxylase</fullName>
        <ecNumber evidence="8 9">1.3.98.5</ecNumber>
    </recommendedName>
    <alternativeName>
        <fullName evidence="5 9">Coproheme III oxidative decarboxylase</fullName>
    </alternativeName>
    <alternativeName>
        <fullName evidence="6 9">Hydrogen peroxide-dependent heme synthase</fullName>
    </alternativeName>
</protein>
<keyword evidence="9" id="KW-0560">Oxidoreductase</keyword>
<comment type="function">
    <text evidence="9">Involved in coproporphyrin-dependent heme b biosynthesis. Catalyzes the decarboxylation of Fe-coproporphyrin III (coproheme) to heme b (protoheme IX), the last step of the pathway. The reaction occurs in a stepwise manner with a three-propionate intermediate.</text>
</comment>
<keyword evidence="11" id="KW-1185">Reference proteome</keyword>
<dbReference type="GO" id="GO:0006785">
    <property type="term" value="P:heme B biosynthetic process"/>
    <property type="evidence" value="ECO:0007669"/>
    <property type="project" value="UniProtKB-UniRule"/>
</dbReference>
<feature type="binding site" description="axial binding residue" evidence="9">
    <location>
        <position position="178"/>
    </location>
    <ligand>
        <name>Fe-coproporphyrin III</name>
        <dbReference type="ChEBI" id="CHEBI:68438"/>
    </ligand>
    <ligandPart>
        <name>Fe</name>
        <dbReference type="ChEBI" id="CHEBI:18248"/>
    </ligandPart>
</feature>
<dbReference type="STRING" id="310782.SAMN05216499_11446"/>
<evidence type="ECO:0000256" key="9">
    <source>
        <dbReference type="HAMAP-Rule" id="MF_02244"/>
    </source>
</evidence>
<evidence type="ECO:0000256" key="4">
    <source>
        <dbReference type="ARBA" id="ARBA00023004"/>
    </source>
</evidence>
<dbReference type="NCBIfam" id="NF042928">
    <property type="entry name" value="HemQ_actino"/>
    <property type="match status" value="1"/>
</dbReference>
<evidence type="ECO:0000256" key="7">
    <source>
        <dbReference type="ARBA" id="ARBA00049896"/>
    </source>
</evidence>
<dbReference type="AlphaFoldDB" id="A0A1M7LGM4"/>
<keyword evidence="3 9" id="KW-0479">Metal-binding</keyword>
<dbReference type="InterPro" id="IPR010644">
    <property type="entry name" value="ChdC/CLD"/>
</dbReference>
<dbReference type="PANTHER" id="PTHR36843:SF1">
    <property type="entry name" value="COPROHEME DECARBOXYLASE"/>
    <property type="match status" value="1"/>
</dbReference>
<name>A0A1M7LGM4_9ACTN</name>
<keyword evidence="4 9" id="KW-0408">Iron</keyword>
<dbReference type="SUPFAM" id="SSF54909">
    <property type="entry name" value="Dimeric alpha+beta barrel"/>
    <property type="match status" value="1"/>
</dbReference>
<dbReference type="GO" id="GO:0046872">
    <property type="term" value="F:metal ion binding"/>
    <property type="evidence" value="ECO:0007669"/>
    <property type="project" value="UniProtKB-KW"/>
</dbReference>
<dbReference type="HAMAP" id="MF_02244">
    <property type="entry name" value="Coproheme_decarbox_2"/>
    <property type="match status" value="1"/>
</dbReference>
<accession>A0A1M7LGM4</accession>
<dbReference type="EC" id="1.3.98.5" evidence="8 9"/>
<dbReference type="Gene3D" id="3.30.70.1030">
    <property type="entry name" value="Apc35880, domain 1"/>
    <property type="match status" value="2"/>
</dbReference>
<organism evidence="10 11">
    <name type="scientific">Actinacidiphila paucisporea</name>
    <dbReference type="NCBI Taxonomy" id="310782"/>
    <lineage>
        <taxon>Bacteria</taxon>
        <taxon>Bacillati</taxon>
        <taxon>Actinomycetota</taxon>
        <taxon>Actinomycetes</taxon>
        <taxon>Kitasatosporales</taxon>
        <taxon>Streptomycetaceae</taxon>
        <taxon>Actinacidiphila</taxon>
    </lineage>
</organism>
<comment type="similarity">
    <text evidence="9">Belongs to the ChdC family. Type 2 subfamily.</text>
</comment>
<dbReference type="GO" id="GO:0016634">
    <property type="term" value="F:oxidoreductase activity, acting on the CH-CH group of donors, oxygen as acceptor"/>
    <property type="evidence" value="ECO:0007669"/>
    <property type="project" value="UniProtKB-UniRule"/>
</dbReference>
<evidence type="ECO:0000313" key="10">
    <source>
        <dbReference type="EMBL" id="SHM77136.1"/>
    </source>
</evidence>
<gene>
    <name evidence="9" type="primary">chdC</name>
    <name evidence="10" type="ORF">SAMN05216499_11446</name>
</gene>
<proteinExistence type="inferred from homology"/>
<feature type="active site" evidence="9">
    <location>
        <position position="155"/>
    </location>
</feature>
<dbReference type="PANTHER" id="PTHR36843">
    <property type="entry name" value="HEME-DEPENDENT PEROXIDASE YWFI-RELATED"/>
    <property type="match status" value="1"/>
</dbReference>
<dbReference type="Proteomes" id="UP000184111">
    <property type="component" value="Unassembled WGS sequence"/>
</dbReference>
<dbReference type="RefSeq" id="WP_407640040.1">
    <property type="nucleotide sequence ID" value="NZ_FRBI01000014.1"/>
</dbReference>
<evidence type="ECO:0000256" key="6">
    <source>
        <dbReference type="ARBA" id="ARBA00030236"/>
    </source>
</evidence>